<reference evidence="1" key="1">
    <citation type="submission" date="2023-02" db="EMBL/GenBank/DDBJ databases">
        <title>Description of Herbaspirillum huttiense subsp. nephrolepsisexaltata and Herbaspirillum huttiense subsp. lycopersicon.</title>
        <authorList>
            <person name="Poudel M."/>
            <person name="Sharma A."/>
            <person name="Goss E."/>
            <person name="Tapia J.H."/>
            <person name="Harmon C.M."/>
            <person name="Jones J.B."/>
        </authorList>
    </citation>
    <scope>NUCLEOTIDE SEQUENCE</scope>
    <source>
        <strain evidence="1">NC40101</strain>
    </source>
</reference>
<evidence type="ECO:0000313" key="1">
    <source>
        <dbReference type="EMBL" id="MDT0339793.1"/>
    </source>
</evidence>
<comment type="caution">
    <text evidence="1">The sequence shown here is derived from an EMBL/GenBank/DDBJ whole genome shotgun (WGS) entry which is preliminary data.</text>
</comment>
<proteinExistence type="predicted"/>
<protein>
    <submittedName>
        <fullName evidence="1">Uncharacterized protein</fullName>
    </submittedName>
</protein>
<dbReference type="RefSeq" id="WP_310836216.1">
    <property type="nucleotide sequence ID" value="NZ_JAVLSM010000003.1"/>
</dbReference>
<dbReference type="EMBL" id="JAVRAA010000015">
    <property type="protein sequence ID" value="MDT0339793.1"/>
    <property type="molecule type" value="Genomic_DNA"/>
</dbReference>
<dbReference type="AlphaFoldDB" id="A0AAE4K8L1"/>
<name>A0AAE4K8L1_9BURK</name>
<accession>A0AAE4K8L1</accession>
<organism evidence="1">
    <name type="scientific">Herbaspirillum huttiense subsp. nephrolepidis</name>
    <dbReference type="NCBI Taxonomy" id="3075126"/>
    <lineage>
        <taxon>Bacteria</taxon>
        <taxon>Pseudomonadati</taxon>
        <taxon>Pseudomonadota</taxon>
        <taxon>Betaproteobacteria</taxon>
        <taxon>Burkholderiales</taxon>
        <taxon>Oxalobacteraceae</taxon>
        <taxon>Herbaspirillum</taxon>
    </lineage>
</organism>
<gene>
    <name evidence="1" type="ORF">RJN63_23390</name>
</gene>
<sequence>MTFSIFLAFFVPCATVATDIEKKKIALVKTVPASGRVKKANIKIGAILQEITLPPPGAHRPSFSVAQTNWGDVQILALTLDARGRIPSIAYYGITKTSICFLGNHAPLMLDTQTRLLVEVLYDSASKQIINRYTYQECEIRLHDQLIDQAIDTQSADNIRRSVTRVTTDAAQQPTCEYEIRQGKPVGEDACFGF</sequence>